<feature type="transmembrane region" description="Helical" evidence="5">
    <location>
        <begin position="158"/>
        <end position="181"/>
    </location>
</feature>
<dbReference type="Pfam" id="PF00916">
    <property type="entry name" value="Sulfate_transp"/>
    <property type="match status" value="1"/>
</dbReference>
<dbReference type="EMBL" id="OD579019">
    <property type="protein sequence ID" value="CAD7450812.1"/>
    <property type="molecule type" value="Genomic_DNA"/>
</dbReference>
<evidence type="ECO:0000259" key="6">
    <source>
        <dbReference type="Pfam" id="PF00916"/>
    </source>
</evidence>
<name>A0A7R9FC21_9NEOP</name>
<sequence>MLVTRCKANLTPQTTWPPPLVIVSIPHTPTPVAAWTKLAKVEKKSTKEQMKALVPWLKDKTRRAFTKKLLYKRLPVLSWLPRYNSEDALGDAVAGITVGLTVIPQSLAYSNIAGLPAQYGLYGSFLGCFLYIVLGSCKDVPMGPTAIISMLTYQTAKGLDPAFAVLLCFLMGCVEVLMGLLGLDLLRLMGLPGLGFVIDFISGPVSSGFTSAAALIIVTSQVKDVLGITSSGNTFIEMWGSLFQQVGDTRLGDTVMGSVCIVVLLLMRVSLLTISQLSDPEWSKDLLVRSASLSGLRMEEADGLFLLHQYMTMLKVGPKELEQQTIMQRVINKSLWLIGTSRNAFLVIICGLVGYQLSQQGEAPFKLIGTPL</sequence>
<dbReference type="GO" id="GO:0055085">
    <property type="term" value="P:transmembrane transport"/>
    <property type="evidence" value="ECO:0007669"/>
    <property type="project" value="InterPro"/>
</dbReference>
<accession>A0A7R9FC21</accession>
<keyword evidence="3 5" id="KW-1133">Transmembrane helix</keyword>
<dbReference type="PANTHER" id="PTHR11814">
    <property type="entry name" value="SULFATE TRANSPORTER"/>
    <property type="match status" value="1"/>
</dbReference>
<reference evidence="7" key="1">
    <citation type="submission" date="2020-11" db="EMBL/GenBank/DDBJ databases">
        <authorList>
            <person name="Tran Van P."/>
        </authorList>
    </citation>
    <scope>NUCLEOTIDE SEQUENCE</scope>
</reference>
<dbReference type="GO" id="GO:0016020">
    <property type="term" value="C:membrane"/>
    <property type="evidence" value="ECO:0007669"/>
    <property type="project" value="UniProtKB-SubCell"/>
</dbReference>
<organism evidence="7">
    <name type="scientific">Timema bartmani</name>
    <dbReference type="NCBI Taxonomy" id="61472"/>
    <lineage>
        <taxon>Eukaryota</taxon>
        <taxon>Metazoa</taxon>
        <taxon>Ecdysozoa</taxon>
        <taxon>Arthropoda</taxon>
        <taxon>Hexapoda</taxon>
        <taxon>Insecta</taxon>
        <taxon>Pterygota</taxon>
        <taxon>Neoptera</taxon>
        <taxon>Polyneoptera</taxon>
        <taxon>Phasmatodea</taxon>
        <taxon>Timematodea</taxon>
        <taxon>Timematoidea</taxon>
        <taxon>Timematidae</taxon>
        <taxon>Timema</taxon>
    </lineage>
</organism>
<keyword evidence="2 5" id="KW-0812">Transmembrane</keyword>
<evidence type="ECO:0000256" key="1">
    <source>
        <dbReference type="ARBA" id="ARBA00004141"/>
    </source>
</evidence>
<evidence type="ECO:0000256" key="2">
    <source>
        <dbReference type="ARBA" id="ARBA00022692"/>
    </source>
</evidence>
<evidence type="ECO:0000256" key="5">
    <source>
        <dbReference type="SAM" id="Phobius"/>
    </source>
</evidence>
<dbReference type="InterPro" id="IPR011547">
    <property type="entry name" value="SLC26A/SulP_dom"/>
</dbReference>
<feature type="domain" description="SLC26A/SulP transporter" evidence="6">
    <location>
        <begin position="90"/>
        <end position="269"/>
    </location>
</feature>
<feature type="transmembrane region" description="Helical" evidence="5">
    <location>
        <begin position="255"/>
        <end position="274"/>
    </location>
</feature>
<feature type="transmembrane region" description="Helical" evidence="5">
    <location>
        <begin position="119"/>
        <end position="137"/>
    </location>
</feature>
<feature type="transmembrane region" description="Helical" evidence="5">
    <location>
        <begin position="193"/>
        <end position="218"/>
    </location>
</feature>
<gene>
    <name evidence="7" type="ORF">TBIB3V08_LOCUS13081</name>
</gene>
<dbReference type="AlphaFoldDB" id="A0A7R9FC21"/>
<evidence type="ECO:0000256" key="4">
    <source>
        <dbReference type="ARBA" id="ARBA00023136"/>
    </source>
</evidence>
<keyword evidence="4 5" id="KW-0472">Membrane</keyword>
<feature type="transmembrane region" description="Helical" evidence="5">
    <location>
        <begin position="335"/>
        <end position="357"/>
    </location>
</feature>
<evidence type="ECO:0000256" key="3">
    <source>
        <dbReference type="ARBA" id="ARBA00022989"/>
    </source>
</evidence>
<comment type="subcellular location">
    <subcellularLocation>
        <location evidence="1">Membrane</location>
        <topology evidence="1">Multi-pass membrane protein</topology>
    </subcellularLocation>
</comment>
<evidence type="ECO:0000313" key="7">
    <source>
        <dbReference type="EMBL" id="CAD7450812.1"/>
    </source>
</evidence>
<proteinExistence type="predicted"/>
<dbReference type="InterPro" id="IPR001902">
    <property type="entry name" value="SLC26A/SulP_fam"/>
</dbReference>
<protein>
    <recommendedName>
        <fullName evidence="6">SLC26A/SulP transporter domain-containing protein</fullName>
    </recommendedName>
</protein>